<feature type="compositionally biased region" description="Basic residues" evidence="1">
    <location>
        <begin position="27"/>
        <end position="41"/>
    </location>
</feature>
<dbReference type="Proteomes" id="UP000317650">
    <property type="component" value="Chromosome 8"/>
</dbReference>
<evidence type="ECO:0000313" key="2">
    <source>
        <dbReference type="EMBL" id="THU69332.1"/>
    </source>
</evidence>
<protein>
    <submittedName>
        <fullName evidence="2">Uncharacterized protein</fullName>
    </submittedName>
</protein>
<reference evidence="2 3" key="1">
    <citation type="journal article" date="2019" name="Nat. Plants">
        <title>Genome sequencing of Musa balbisiana reveals subgenome evolution and function divergence in polyploid bananas.</title>
        <authorList>
            <person name="Yao X."/>
        </authorList>
    </citation>
    <scope>NUCLEOTIDE SEQUENCE [LARGE SCALE GENOMIC DNA]</scope>
    <source>
        <strain evidence="3">cv. DH-PKW</strain>
        <tissue evidence="2">Leaves</tissue>
    </source>
</reference>
<gene>
    <name evidence="2" type="ORF">C4D60_Mb08t13320</name>
</gene>
<evidence type="ECO:0000256" key="1">
    <source>
        <dbReference type="SAM" id="MobiDB-lite"/>
    </source>
</evidence>
<evidence type="ECO:0000313" key="3">
    <source>
        <dbReference type="Proteomes" id="UP000317650"/>
    </source>
</evidence>
<feature type="region of interest" description="Disordered" evidence="1">
    <location>
        <begin position="14"/>
        <end position="84"/>
    </location>
</feature>
<proteinExistence type="predicted"/>
<organism evidence="2 3">
    <name type="scientific">Musa balbisiana</name>
    <name type="common">Banana</name>
    <dbReference type="NCBI Taxonomy" id="52838"/>
    <lineage>
        <taxon>Eukaryota</taxon>
        <taxon>Viridiplantae</taxon>
        <taxon>Streptophyta</taxon>
        <taxon>Embryophyta</taxon>
        <taxon>Tracheophyta</taxon>
        <taxon>Spermatophyta</taxon>
        <taxon>Magnoliopsida</taxon>
        <taxon>Liliopsida</taxon>
        <taxon>Zingiberales</taxon>
        <taxon>Musaceae</taxon>
        <taxon>Musa</taxon>
    </lineage>
</organism>
<keyword evidence="3" id="KW-1185">Reference proteome</keyword>
<accession>A0A4S8K3I0</accession>
<dbReference type="EMBL" id="PYDT01000002">
    <property type="protein sequence ID" value="THU69332.1"/>
    <property type="molecule type" value="Genomic_DNA"/>
</dbReference>
<dbReference type="AlphaFoldDB" id="A0A4S8K3I0"/>
<comment type="caution">
    <text evidence="2">The sequence shown here is derived from an EMBL/GenBank/DDBJ whole genome shotgun (WGS) entry which is preliminary data.</text>
</comment>
<sequence length="84" mass="9580">MTKKLFECFKMNKKVHGFPPNKSMYPRVRRSNIRSSKKRRQKEGGEPGRSNGGRRGIPSGPDPVHESLPQDSSDYHSGCHTKNR</sequence>
<name>A0A4S8K3I0_MUSBA</name>